<accession>A0A3B0VFI5</accession>
<protein>
    <submittedName>
        <fullName evidence="2">Isoniazid inductible protein IniA, dynamin-like protein</fullName>
    </submittedName>
</protein>
<dbReference type="CDD" id="cd09912">
    <property type="entry name" value="DLP_2"/>
    <property type="match status" value="1"/>
</dbReference>
<dbReference type="Pfam" id="PF00350">
    <property type="entry name" value="Dynamin_N"/>
    <property type="match status" value="1"/>
</dbReference>
<reference evidence="2" key="1">
    <citation type="submission" date="2018-06" db="EMBL/GenBank/DDBJ databases">
        <authorList>
            <person name="Zhirakovskaya E."/>
        </authorList>
    </citation>
    <scope>NUCLEOTIDE SEQUENCE</scope>
</reference>
<evidence type="ECO:0000259" key="1">
    <source>
        <dbReference type="Pfam" id="PF00350"/>
    </source>
</evidence>
<dbReference type="EMBL" id="UOEY01000133">
    <property type="protein sequence ID" value="VAW41681.1"/>
    <property type="molecule type" value="Genomic_DNA"/>
</dbReference>
<dbReference type="PANTHER" id="PTHR43681:SF1">
    <property type="entry name" value="SARCALUMENIN"/>
    <property type="match status" value="1"/>
</dbReference>
<sequence length="278" mass="31450">MKTVPGRSHMQKTYNELKDQLLMLIDESSAMESVSECPCDELREKILENRFNLVVVGQFKRGKTTFINALLGADLLPTAVVPLTSIVTVIEYGQKVHVKVVFNDGHTGEVPPDELPEYVTEKGNPRNVKDLAEVIIRYPSGYLKDGVRLIDTPGVGSVYQHNTDIAYEYLPRSDATVFLISVDQPLSKAEVDFLRDVKGYSERIFFLQNKADYISADELLESLEFTESTLREEVGYDSPELYPVSAKLALEGKKRGDNELLEKSNLPVFERRLQRFLL</sequence>
<dbReference type="PANTHER" id="PTHR43681">
    <property type="entry name" value="TRANSMEMBRANE GTPASE FZO"/>
    <property type="match status" value="1"/>
</dbReference>
<evidence type="ECO:0000313" key="2">
    <source>
        <dbReference type="EMBL" id="VAW41681.1"/>
    </source>
</evidence>
<dbReference type="Gene3D" id="3.40.50.300">
    <property type="entry name" value="P-loop containing nucleotide triphosphate hydrolases"/>
    <property type="match status" value="1"/>
</dbReference>
<dbReference type="InterPro" id="IPR051943">
    <property type="entry name" value="TRAFAC_Dynamin-like_GTPase"/>
</dbReference>
<proteinExistence type="predicted"/>
<feature type="non-terminal residue" evidence="2">
    <location>
        <position position="278"/>
    </location>
</feature>
<dbReference type="InterPro" id="IPR027417">
    <property type="entry name" value="P-loop_NTPase"/>
</dbReference>
<feature type="domain" description="Dynamin N-terminal" evidence="1">
    <location>
        <begin position="53"/>
        <end position="210"/>
    </location>
</feature>
<dbReference type="InterPro" id="IPR045063">
    <property type="entry name" value="Dynamin_N"/>
</dbReference>
<dbReference type="AlphaFoldDB" id="A0A3B0VFI5"/>
<gene>
    <name evidence="2" type="ORF">MNBD_DELTA04-586</name>
</gene>
<name>A0A3B0VFI5_9ZZZZ</name>
<organism evidence="2">
    <name type="scientific">hydrothermal vent metagenome</name>
    <dbReference type="NCBI Taxonomy" id="652676"/>
    <lineage>
        <taxon>unclassified sequences</taxon>
        <taxon>metagenomes</taxon>
        <taxon>ecological metagenomes</taxon>
    </lineage>
</organism>
<dbReference type="SUPFAM" id="SSF52540">
    <property type="entry name" value="P-loop containing nucleoside triphosphate hydrolases"/>
    <property type="match status" value="1"/>
</dbReference>